<dbReference type="InterPro" id="IPR025355">
    <property type="entry name" value="DUF4259"/>
</dbReference>
<dbReference type="RefSeq" id="WP_149851026.1">
    <property type="nucleotide sequence ID" value="NZ_VUOB01000033.1"/>
</dbReference>
<reference evidence="2 3" key="1">
    <citation type="submission" date="2019-09" db="EMBL/GenBank/DDBJ databases">
        <title>Goodfellowia gen. nov., a new genus of the Pseudonocardineae related to Actinoalloteichus, containing Goodfellowia coeruleoviolacea gen. nov., comb. nov. gen. nov., comb. nov.</title>
        <authorList>
            <person name="Labeda D."/>
        </authorList>
    </citation>
    <scope>NUCLEOTIDE SEQUENCE [LARGE SCALE GENOMIC DNA]</scope>
    <source>
        <strain evidence="2 3">AN110305</strain>
    </source>
</reference>
<organism evidence="2 3">
    <name type="scientific">Solihabitans fulvus</name>
    <dbReference type="NCBI Taxonomy" id="1892852"/>
    <lineage>
        <taxon>Bacteria</taxon>
        <taxon>Bacillati</taxon>
        <taxon>Actinomycetota</taxon>
        <taxon>Actinomycetes</taxon>
        <taxon>Pseudonocardiales</taxon>
        <taxon>Pseudonocardiaceae</taxon>
        <taxon>Solihabitans</taxon>
    </lineage>
</organism>
<dbReference type="Proteomes" id="UP000323454">
    <property type="component" value="Unassembled WGS sequence"/>
</dbReference>
<feature type="region of interest" description="Disordered" evidence="1">
    <location>
        <begin position="1"/>
        <end position="29"/>
    </location>
</feature>
<keyword evidence="3" id="KW-1185">Reference proteome</keyword>
<evidence type="ECO:0000313" key="2">
    <source>
        <dbReference type="EMBL" id="KAA2260976.1"/>
    </source>
</evidence>
<name>A0A5B2XCT4_9PSEU</name>
<dbReference type="OrthoDB" id="73183at2"/>
<dbReference type="AlphaFoldDB" id="A0A5B2XCT4"/>
<dbReference type="Pfam" id="PF14078">
    <property type="entry name" value="DUF4259"/>
    <property type="match status" value="1"/>
</dbReference>
<accession>A0A5B2XCT4</accession>
<gene>
    <name evidence="2" type="ORF">F0L68_19465</name>
</gene>
<evidence type="ECO:0000313" key="3">
    <source>
        <dbReference type="Proteomes" id="UP000323454"/>
    </source>
</evidence>
<proteinExistence type="predicted"/>
<evidence type="ECO:0000256" key="1">
    <source>
        <dbReference type="SAM" id="MobiDB-lite"/>
    </source>
</evidence>
<dbReference type="EMBL" id="VUOB01000033">
    <property type="protein sequence ID" value="KAA2260976.1"/>
    <property type="molecule type" value="Genomic_DNA"/>
</dbReference>
<sequence length="137" mass="14489">MGAWGSGPFDNDSAADWSNELDDAEPEQRPTLIHDTLAEAVNEDDDLDIDVACAAIAAAAIVAAHRPGGPVVQSAYAPDFLASGELLDLPDEYADLALRALDRVFQEDSEWLNLWEEGGGLAEVTEALAPLRAALAS</sequence>
<reference evidence="2 3" key="2">
    <citation type="submission" date="2019-09" db="EMBL/GenBank/DDBJ databases">
        <authorList>
            <person name="Jin C."/>
        </authorList>
    </citation>
    <scope>NUCLEOTIDE SEQUENCE [LARGE SCALE GENOMIC DNA]</scope>
    <source>
        <strain evidence="2 3">AN110305</strain>
    </source>
</reference>
<protein>
    <submittedName>
        <fullName evidence="2">DUF4259 domain-containing protein</fullName>
    </submittedName>
</protein>
<comment type="caution">
    <text evidence="2">The sequence shown here is derived from an EMBL/GenBank/DDBJ whole genome shotgun (WGS) entry which is preliminary data.</text>
</comment>